<evidence type="ECO:0000256" key="4">
    <source>
        <dbReference type="ARBA" id="ARBA00022553"/>
    </source>
</evidence>
<dbReference type="GO" id="GO:0005737">
    <property type="term" value="C:cytoplasm"/>
    <property type="evidence" value="ECO:0007669"/>
    <property type="project" value="UniProtKB-SubCell"/>
</dbReference>
<comment type="similarity">
    <text evidence="2">Belongs to the glucosamine/galactosamine-6-phosphate isomerase family. 6-phosphogluconolactonase subfamily.</text>
</comment>
<dbReference type="CDD" id="cd01400">
    <property type="entry name" value="6PGL"/>
    <property type="match status" value="1"/>
</dbReference>
<keyword evidence="9" id="KW-1185">Reference proteome</keyword>
<protein>
    <submittedName>
        <fullName evidence="8">Suppressor of los1-1</fullName>
    </submittedName>
</protein>
<dbReference type="GO" id="GO:0005975">
    <property type="term" value="P:carbohydrate metabolic process"/>
    <property type="evidence" value="ECO:0007669"/>
    <property type="project" value="InterPro"/>
</dbReference>
<dbReference type="Pfam" id="PF01182">
    <property type="entry name" value="Glucosamine_iso"/>
    <property type="match status" value="1"/>
</dbReference>
<proteinExistence type="inferred from homology"/>
<reference evidence="8" key="1">
    <citation type="submission" date="2020-11" db="EMBL/GenBank/DDBJ databases">
        <title>Kefir isolates.</title>
        <authorList>
            <person name="Marcisauskas S."/>
            <person name="Kim Y."/>
            <person name="Blasche S."/>
        </authorList>
    </citation>
    <scope>NUCLEOTIDE SEQUENCE</scope>
    <source>
        <strain evidence="8">Olga-1</strain>
    </source>
</reference>
<accession>A0A9P7BDQ8</accession>
<feature type="compositionally biased region" description="Polar residues" evidence="6">
    <location>
        <begin position="111"/>
        <end position="120"/>
    </location>
</feature>
<name>A0A9P7BDQ8_9ASCO</name>
<gene>
    <name evidence="8" type="primary">SOL1</name>
    <name evidence="8" type="ORF">C6P40_002855</name>
</gene>
<dbReference type="InterPro" id="IPR039104">
    <property type="entry name" value="6PGL"/>
</dbReference>
<evidence type="ECO:0000256" key="5">
    <source>
        <dbReference type="ARBA" id="ARBA00054376"/>
    </source>
</evidence>
<evidence type="ECO:0000256" key="2">
    <source>
        <dbReference type="ARBA" id="ARBA00010662"/>
    </source>
</evidence>
<dbReference type="Proteomes" id="UP000697127">
    <property type="component" value="Unassembled WGS sequence"/>
</dbReference>
<dbReference type="NCBIfam" id="TIGR01198">
    <property type="entry name" value="pgl"/>
    <property type="match status" value="1"/>
</dbReference>
<dbReference type="GO" id="GO:0006098">
    <property type="term" value="P:pentose-phosphate shunt"/>
    <property type="evidence" value="ECO:0007669"/>
    <property type="project" value="InterPro"/>
</dbReference>
<dbReference type="InterPro" id="IPR005900">
    <property type="entry name" value="6-phosphogluconolactonase_DevB"/>
</dbReference>
<dbReference type="InterPro" id="IPR006148">
    <property type="entry name" value="Glc/Gal-6P_isomerase"/>
</dbReference>
<comment type="subcellular location">
    <subcellularLocation>
        <location evidence="1">Cytoplasm</location>
    </subcellularLocation>
</comment>
<feature type="region of interest" description="Disordered" evidence="6">
    <location>
        <begin position="90"/>
        <end position="128"/>
    </location>
</feature>
<evidence type="ECO:0000313" key="9">
    <source>
        <dbReference type="Proteomes" id="UP000697127"/>
    </source>
</evidence>
<evidence type="ECO:0000256" key="3">
    <source>
        <dbReference type="ARBA" id="ARBA00022490"/>
    </source>
</evidence>
<evidence type="ECO:0000256" key="6">
    <source>
        <dbReference type="SAM" id="MobiDB-lite"/>
    </source>
</evidence>
<evidence type="ECO:0000313" key="8">
    <source>
        <dbReference type="EMBL" id="KAG0687121.1"/>
    </source>
</evidence>
<dbReference type="PANTHER" id="PTHR11054:SF0">
    <property type="entry name" value="6-PHOSPHOGLUCONOLACTONASE"/>
    <property type="match status" value="1"/>
</dbReference>
<dbReference type="EMBL" id="PUHW01000311">
    <property type="protein sequence ID" value="KAG0687121.1"/>
    <property type="molecule type" value="Genomic_DNA"/>
</dbReference>
<sequence>MTTAVPLIYSFPEFSGVAEAVADLIVTAQNKALSKSHDENSNTNTTNNSSSVSSLSNNNNLINSNINSSQINNSSPNIITNNINSIQQRNTSQLDSSIQDSNNNNIHSNLMSTSPSTGSQIRKKKKENNKRFKIGISGGSLLNVLNEGLLKRNDIKWDKWDIYFADERLVPFDSLESNYGQAKSKLFDKIPIENGKPNIFPINKNLLNDPQECADDYEKTLIQGFASKDSVKLPLFDLILLGCAPDGHVASLFPNHETLREQYAWCVPVENSPVGPLNRISLSVPVICHSHMVAFVVEGSTKAPVLSTIMERPDKGLPASIINEKAAGKIAWFVDDDAISDVVGITKKRYKFTA</sequence>
<dbReference type="FunFam" id="3.40.50.1360:FF:000017">
    <property type="entry name" value="6-phosphogluconolactonase-like protein"/>
    <property type="match status" value="1"/>
</dbReference>
<dbReference type="AlphaFoldDB" id="A0A9P7BDQ8"/>
<comment type="function">
    <text evidence="5">May be involved in regulation of tRNA subcellular distribution.</text>
</comment>
<keyword evidence="4" id="KW-0597">Phosphoprotein</keyword>
<dbReference type="SUPFAM" id="SSF100950">
    <property type="entry name" value="NagB/RpiA/CoA transferase-like"/>
    <property type="match status" value="1"/>
</dbReference>
<dbReference type="Gene3D" id="3.40.50.1360">
    <property type="match status" value="1"/>
</dbReference>
<feature type="compositionally biased region" description="Low complexity" evidence="6">
    <location>
        <begin position="90"/>
        <end position="110"/>
    </location>
</feature>
<dbReference type="PANTHER" id="PTHR11054">
    <property type="entry name" value="6-PHOSPHOGLUCONOLACTONASE"/>
    <property type="match status" value="1"/>
</dbReference>
<comment type="caution">
    <text evidence="8">The sequence shown here is derived from an EMBL/GenBank/DDBJ whole genome shotgun (WGS) entry which is preliminary data.</text>
</comment>
<evidence type="ECO:0000256" key="1">
    <source>
        <dbReference type="ARBA" id="ARBA00004496"/>
    </source>
</evidence>
<feature type="compositionally biased region" description="Low complexity" evidence="6">
    <location>
        <begin position="41"/>
        <end position="56"/>
    </location>
</feature>
<keyword evidence="3" id="KW-0963">Cytoplasm</keyword>
<feature type="domain" description="Glucosamine/galactosamine-6-phosphate isomerase" evidence="7">
    <location>
        <begin position="124"/>
        <end position="332"/>
    </location>
</feature>
<dbReference type="GO" id="GO:0017057">
    <property type="term" value="F:6-phosphogluconolactonase activity"/>
    <property type="evidence" value="ECO:0007669"/>
    <property type="project" value="InterPro"/>
</dbReference>
<evidence type="ECO:0000259" key="7">
    <source>
        <dbReference type="Pfam" id="PF01182"/>
    </source>
</evidence>
<dbReference type="GO" id="GO:0006409">
    <property type="term" value="P:tRNA export from nucleus"/>
    <property type="evidence" value="ECO:0007669"/>
    <property type="project" value="UniProtKB-ARBA"/>
</dbReference>
<organism evidence="8 9">
    <name type="scientific">Pichia californica</name>
    <dbReference type="NCBI Taxonomy" id="460514"/>
    <lineage>
        <taxon>Eukaryota</taxon>
        <taxon>Fungi</taxon>
        <taxon>Dikarya</taxon>
        <taxon>Ascomycota</taxon>
        <taxon>Saccharomycotina</taxon>
        <taxon>Pichiomycetes</taxon>
        <taxon>Pichiales</taxon>
        <taxon>Pichiaceae</taxon>
        <taxon>Pichia</taxon>
    </lineage>
</organism>
<dbReference type="InterPro" id="IPR037171">
    <property type="entry name" value="NagB/RpiA_transferase-like"/>
</dbReference>
<feature type="region of interest" description="Disordered" evidence="6">
    <location>
        <begin position="33"/>
        <end position="56"/>
    </location>
</feature>